<feature type="region of interest" description="Disordered" evidence="5">
    <location>
        <begin position="242"/>
        <end position="264"/>
    </location>
</feature>
<evidence type="ECO:0000256" key="5">
    <source>
        <dbReference type="SAM" id="MobiDB-lite"/>
    </source>
</evidence>
<comment type="function">
    <text evidence="4">Flagellin is the subunit protein which polymerizes to form the filaments of bacterial flagella.</text>
</comment>
<feature type="domain" description="Flagellin N-terminal" evidence="6">
    <location>
        <begin position="4"/>
        <end position="83"/>
    </location>
</feature>
<keyword evidence="9" id="KW-1185">Reference proteome</keyword>
<evidence type="ECO:0000259" key="7">
    <source>
        <dbReference type="Pfam" id="PF00700"/>
    </source>
</evidence>
<dbReference type="InterPro" id="IPR001492">
    <property type="entry name" value="Flagellin"/>
</dbReference>
<evidence type="ECO:0000256" key="3">
    <source>
        <dbReference type="ARBA" id="ARBA00023143"/>
    </source>
</evidence>
<evidence type="ECO:0000313" key="8">
    <source>
        <dbReference type="EMBL" id="BCN93504.1"/>
    </source>
</evidence>
<dbReference type="EMBL" id="AP024202">
    <property type="protein sequence ID" value="BCN93504.1"/>
    <property type="molecule type" value="Genomic_DNA"/>
</dbReference>
<comment type="similarity">
    <text evidence="1 4">Belongs to the bacterial flagellin family.</text>
</comment>
<evidence type="ECO:0000256" key="1">
    <source>
        <dbReference type="ARBA" id="ARBA00005709"/>
    </source>
</evidence>
<dbReference type="Pfam" id="PF00700">
    <property type="entry name" value="Flagellin_C"/>
    <property type="match status" value="1"/>
</dbReference>
<keyword evidence="8" id="KW-0969">Cilium</keyword>
<evidence type="ECO:0000256" key="2">
    <source>
        <dbReference type="ARBA" id="ARBA00022525"/>
    </source>
</evidence>
<keyword evidence="2 4" id="KW-0964">Secreted</keyword>
<keyword evidence="3 4" id="KW-0975">Bacterial flagellum</keyword>
<keyword evidence="8" id="KW-0282">Flagellum</keyword>
<dbReference type="PANTHER" id="PTHR42792">
    <property type="entry name" value="FLAGELLIN"/>
    <property type="match status" value="1"/>
</dbReference>
<evidence type="ECO:0000313" key="9">
    <source>
        <dbReference type="Proteomes" id="UP001054820"/>
    </source>
</evidence>
<reference evidence="8" key="1">
    <citation type="journal article" date="2022" name="Arch. Microbiol.">
        <title>Thiomicrorhabdus immobilis sp. nov., a mesophilic sulfur-oxidizing bacterium isolated from sediment of a brackish lake in northern Japan.</title>
        <authorList>
            <person name="Kojima H."/>
            <person name="Mochizuki J."/>
            <person name="Kanda M."/>
            <person name="Watanabe T."/>
            <person name="Fukui M."/>
        </authorList>
    </citation>
    <scope>NUCLEOTIDE SEQUENCE</scope>
    <source>
        <strain evidence="8">Am19</strain>
    </source>
</reference>
<organism evidence="8 9">
    <name type="scientific">Thiomicrorhabdus immobilis</name>
    <dbReference type="NCBI Taxonomy" id="2791037"/>
    <lineage>
        <taxon>Bacteria</taxon>
        <taxon>Pseudomonadati</taxon>
        <taxon>Pseudomonadota</taxon>
        <taxon>Gammaproteobacteria</taxon>
        <taxon>Thiotrichales</taxon>
        <taxon>Piscirickettsiaceae</taxon>
        <taxon>Thiomicrorhabdus</taxon>
    </lineage>
</organism>
<dbReference type="InterPro" id="IPR046358">
    <property type="entry name" value="Flagellin_C"/>
</dbReference>
<name>A0ABN6CY09_9GAMM</name>
<feature type="compositionally biased region" description="Pro residues" evidence="5">
    <location>
        <begin position="250"/>
        <end position="259"/>
    </location>
</feature>
<dbReference type="PANTHER" id="PTHR42792:SF2">
    <property type="entry name" value="FLAGELLIN"/>
    <property type="match status" value="1"/>
</dbReference>
<evidence type="ECO:0000256" key="4">
    <source>
        <dbReference type="RuleBase" id="RU362073"/>
    </source>
</evidence>
<proteinExistence type="inferred from homology"/>
<dbReference type="Gene3D" id="1.20.1330.10">
    <property type="entry name" value="f41 fragment of flagellin, N-terminal domain"/>
    <property type="match status" value="1"/>
</dbReference>
<dbReference type="InterPro" id="IPR042187">
    <property type="entry name" value="Flagellin_C_sub2"/>
</dbReference>
<dbReference type="Proteomes" id="UP001054820">
    <property type="component" value="Chromosome"/>
</dbReference>
<comment type="subcellular location">
    <subcellularLocation>
        <location evidence="4">Secreted</location>
    </subcellularLocation>
    <subcellularLocation>
        <location evidence="4">Bacterial flagellum</location>
    </subcellularLocation>
</comment>
<keyword evidence="8" id="KW-0966">Cell projection</keyword>
<dbReference type="Pfam" id="PF00669">
    <property type="entry name" value="Flagellin_N"/>
    <property type="match status" value="1"/>
</dbReference>
<dbReference type="InterPro" id="IPR001029">
    <property type="entry name" value="Flagellin_N"/>
</dbReference>
<accession>A0ABN6CY09</accession>
<evidence type="ECO:0000259" key="6">
    <source>
        <dbReference type="Pfam" id="PF00669"/>
    </source>
</evidence>
<protein>
    <recommendedName>
        <fullName evidence="4">Flagellin</fullName>
    </recommendedName>
</protein>
<dbReference type="PRINTS" id="PR00207">
    <property type="entry name" value="FLAGELLIN"/>
</dbReference>
<dbReference type="Gene3D" id="3.30.70.2120">
    <property type="match status" value="1"/>
</dbReference>
<sequence length="362" mass="38303">MVMGNQQAQVNTLHGVSVAQTMDGSVQEVNTLYQRMRELGIQSLNGTYSNDDREQMDLEFQALYKEIGRIGNSVTFNGHNLLNTDGEIGIQVDFEVSQGNKVPVKTINIGNLDALSSNPTPTSFAKSQINQPTGFDGIINVLGIPLGDSVNISLAGETLNISYDIANGLLAPNTATANNGAGFNSVLANWVNTNSALQTAGYSAAFNSGDGSIVLSNSNGDVSTGAMSFSAIDGPLGAPFSISQTSIPAGTPPPEPEPPGSAMDIRTQASATTSIDTIDRRLGVLTDFLTETGSTLNRLQQVHHSLQSKIEIDKGVRSIIQDADYAKTVATYTKELILNQSATAMLAQSKNVPLNIINNLLR</sequence>
<dbReference type="SUPFAM" id="SSF64518">
    <property type="entry name" value="Phase 1 flagellin"/>
    <property type="match status" value="1"/>
</dbReference>
<feature type="domain" description="Flagellin C-terminal" evidence="7">
    <location>
        <begin position="276"/>
        <end position="358"/>
    </location>
</feature>
<gene>
    <name evidence="8" type="primary">fliC_4</name>
    <name evidence="8" type="ORF">THMIRHAM_12890</name>
</gene>
<dbReference type="Gene3D" id="6.10.10.10">
    <property type="entry name" value="Flagellar export chaperone, C-terminal domain"/>
    <property type="match status" value="1"/>
</dbReference>